<evidence type="ECO:0000259" key="4">
    <source>
        <dbReference type="Pfam" id="PF13193"/>
    </source>
</evidence>
<name>A0A6P7S8S8_9MOLL</name>
<dbReference type="GO" id="GO:0031956">
    <property type="term" value="F:medium-chain fatty acid-CoA ligase activity"/>
    <property type="evidence" value="ECO:0007669"/>
    <property type="project" value="TreeGrafter"/>
</dbReference>
<dbReference type="RefSeq" id="XP_036361141.1">
    <property type="nucleotide sequence ID" value="XM_036505248.1"/>
</dbReference>
<evidence type="ECO:0000313" key="7">
    <source>
        <dbReference type="RefSeq" id="XP_036361141.1"/>
    </source>
</evidence>
<dbReference type="InterPro" id="IPR042099">
    <property type="entry name" value="ANL_N_sf"/>
</dbReference>
<dbReference type="PROSITE" id="PS00455">
    <property type="entry name" value="AMP_BINDING"/>
    <property type="match status" value="1"/>
</dbReference>
<dbReference type="FunFam" id="3.40.50.12780:FF:000030">
    <property type="entry name" value="Acyl-CoA synthetase family member 3"/>
    <property type="match status" value="1"/>
</dbReference>
<evidence type="ECO:0000256" key="1">
    <source>
        <dbReference type="ARBA" id="ARBA00006432"/>
    </source>
</evidence>
<organism evidence="5 6">
    <name type="scientific">Octopus sinensis</name>
    <name type="common">East Asian common octopus</name>
    <dbReference type="NCBI Taxonomy" id="2607531"/>
    <lineage>
        <taxon>Eukaryota</taxon>
        <taxon>Metazoa</taxon>
        <taxon>Spiralia</taxon>
        <taxon>Lophotrochozoa</taxon>
        <taxon>Mollusca</taxon>
        <taxon>Cephalopoda</taxon>
        <taxon>Coleoidea</taxon>
        <taxon>Octopodiformes</taxon>
        <taxon>Octopoda</taxon>
        <taxon>Incirrata</taxon>
        <taxon>Octopodidae</taxon>
        <taxon>Octopus</taxon>
    </lineage>
</organism>
<evidence type="ECO:0000256" key="2">
    <source>
        <dbReference type="ARBA" id="ARBA00022598"/>
    </source>
</evidence>
<protein>
    <submittedName>
        <fullName evidence="6 7">Malonate--CoA ligase ACSF3, mitochondrial</fullName>
    </submittedName>
</protein>
<comment type="similarity">
    <text evidence="1">Belongs to the ATP-dependent AMP-binding enzyme family.</text>
</comment>
<dbReference type="PANTHER" id="PTHR43201">
    <property type="entry name" value="ACYL-COA SYNTHETASE"/>
    <property type="match status" value="1"/>
</dbReference>
<dbReference type="Gene3D" id="3.30.300.30">
    <property type="match status" value="1"/>
</dbReference>
<keyword evidence="2 6" id="KW-0436">Ligase</keyword>
<dbReference type="KEGG" id="osn:115210163"/>
<evidence type="ECO:0000313" key="6">
    <source>
        <dbReference type="RefSeq" id="XP_029634498.1"/>
    </source>
</evidence>
<dbReference type="PANTHER" id="PTHR43201:SF8">
    <property type="entry name" value="ACYL-COA SYNTHETASE FAMILY MEMBER 3"/>
    <property type="match status" value="1"/>
</dbReference>
<dbReference type="InterPro" id="IPR000873">
    <property type="entry name" value="AMP-dep_synth/lig_dom"/>
</dbReference>
<gene>
    <name evidence="6 7" type="primary">LOC115210163</name>
</gene>
<sequence length="609" mass="69414">MIAQAAHCYKFFIDQTLKRPLYLSHYQRTLLLQFCRFKHLQLSSPILPTFFQAKNYLERVALVDQNGHFRYRDLLHYSAILSKKIKNTIGCTSNSCEGLRIAFLCENDLSYVVTKWATWMIGAAAVPLCKTHPVKEICYFIDNSKSSIVVISEEFKSLTEEIEQNTGVQTLLLSKDDYLHEYDPCQNYWLTECKELDRKFEEMLKINQFKNQPALVIYTSGTTGKPKGVVLTHGNLTAQIEAMIYSWGWTRNDVILHTLPLHHVHGIVNVLMTPFHCGATCVMLTKFDPQTVWSRLLNPVGANDGLRINLFMAVPTVYAKLIENYESNMRNNQEDMYMGKFVKNTCQNRIRLMVSGSASLPQPIMERWEEITGHRLLERYGMSEIGMALTNPLDGPRIPGSVGHPMPWVDVCIAKPNVYAKWGYDVIAQGNSSKTVVSPGMESEQGELYVRGPNVFSEYFQRPDAVKRSFTKDGWFKTGDTAIYENGVYSIMGRTSVDIIKSGGYKISALYVERHLLSHPQITDCAVIGLPDITWGQRIAAVLVLKEGADEMPLESLQRWAENLMPYYQVPTVVRYLKAMPRNAMGKVNKKDIFATVFPEFNRSSRTIR</sequence>
<dbReference type="GO" id="GO:0005737">
    <property type="term" value="C:cytoplasm"/>
    <property type="evidence" value="ECO:0007669"/>
    <property type="project" value="UniProtKB-ARBA"/>
</dbReference>
<dbReference type="GO" id="GO:0006631">
    <property type="term" value="P:fatty acid metabolic process"/>
    <property type="evidence" value="ECO:0007669"/>
    <property type="project" value="TreeGrafter"/>
</dbReference>
<reference evidence="6 7" key="1">
    <citation type="submission" date="2025-08" db="UniProtKB">
        <authorList>
            <consortium name="RefSeq"/>
        </authorList>
    </citation>
    <scope>IDENTIFICATION</scope>
</reference>
<dbReference type="AlphaFoldDB" id="A0A6P7S8S8"/>
<proteinExistence type="inferred from homology"/>
<evidence type="ECO:0000259" key="3">
    <source>
        <dbReference type="Pfam" id="PF00501"/>
    </source>
</evidence>
<dbReference type="Pfam" id="PF13193">
    <property type="entry name" value="AMP-binding_C"/>
    <property type="match status" value="1"/>
</dbReference>
<dbReference type="Pfam" id="PF00501">
    <property type="entry name" value="AMP-binding"/>
    <property type="match status" value="1"/>
</dbReference>
<feature type="domain" description="AMP-dependent synthetase/ligase" evidence="3">
    <location>
        <begin position="52"/>
        <end position="460"/>
    </location>
</feature>
<dbReference type="SUPFAM" id="SSF56801">
    <property type="entry name" value="Acetyl-CoA synthetase-like"/>
    <property type="match status" value="1"/>
</dbReference>
<dbReference type="InterPro" id="IPR025110">
    <property type="entry name" value="AMP-bd_C"/>
</dbReference>
<dbReference type="Gene3D" id="3.40.50.12780">
    <property type="entry name" value="N-terminal domain of ligase-like"/>
    <property type="match status" value="1"/>
</dbReference>
<dbReference type="InterPro" id="IPR045851">
    <property type="entry name" value="AMP-bd_C_sf"/>
</dbReference>
<accession>A0A6P7S8S8</accession>
<dbReference type="InterPro" id="IPR020845">
    <property type="entry name" value="AMP-binding_CS"/>
</dbReference>
<feature type="domain" description="AMP-binding enzyme C-terminal" evidence="4">
    <location>
        <begin position="512"/>
        <end position="587"/>
    </location>
</feature>
<dbReference type="RefSeq" id="XP_029634498.1">
    <property type="nucleotide sequence ID" value="XM_029778638.2"/>
</dbReference>
<keyword evidence="5" id="KW-1185">Reference proteome</keyword>
<dbReference type="Proteomes" id="UP000515154">
    <property type="component" value="Linkage group LG1"/>
</dbReference>
<dbReference type="CDD" id="cd05941">
    <property type="entry name" value="MCS"/>
    <property type="match status" value="1"/>
</dbReference>
<evidence type="ECO:0000313" key="5">
    <source>
        <dbReference type="Proteomes" id="UP000515154"/>
    </source>
</evidence>